<feature type="non-terminal residue" evidence="2">
    <location>
        <position position="399"/>
    </location>
</feature>
<dbReference type="InterPro" id="IPR005322">
    <property type="entry name" value="Peptidase_C69"/>
</dbReference>
<dbReference type="InterPro" id="IPR005079">
    <property type="entry name" value="Peptidase_C45_hydrolase"/>
</dbReference>
<evidence type="ECO:0000313" key="3">
    <source>
        <dbReference type="Proteomes" id="UP000070284"/>
    </source>
</evidence>
<dbReference type="GO" id="GO:0016805">
    <property type="term" value="F:dipeptidase activity"/>
    <property type="evidence" value="ECO:0007669"/>
    <property type="project" value="InterPro"/>
</dbReference>
<accession>A0A133UJ79</accession>
<name>A0A133UJ79_9EURY</name>
<dbReference type="Proteomes" id="UP000070284">
    <property type="component" value="Unassembled WGS sequence"/>
</dbReference>
<dbReference type="GO" id="GO:0006508">
    <property type="term" value="P:proteolysis"/>
    <property type="evidence" value="ECO:0007669"/>
    <property type="project" value="InterPro"/>
</dbReference>
<dbReference type="Pfam" id="PF03417">
    <property type="entry name" value="AAT"/>
    <property type="match status" value="1"/>
</dbReference>
<feature type="domain" description="Peptidase C45 hydrolase" evidence="1">
    <location>
        <begin position="13"/>
        <end position="124"/>
    </location>
</feature>
<sequence length="399" mass="46153">MCDILVATPGATENDSMFFAKNSDREPNEAQVLEFIPARRPDESEVELTYVDFPQASETNAILISRPWWMWGAEMGVNENGLAVGNTAVFTERKYREEGILGMDMIRLALERKDEAKEALDFVTHVLEKRGQGGSGSHEGEMFYHNAFIFADQDEAWVLQTAGSEWVSKKVEGVYSISNVLNVRDDWDESSEGVEARTDFKNRFSPGRLSDSGLRSKILRGEERREFTMRRLKEVEGEISLKSMMDILRSHRTEPYSPSKGSNGDICMHYGGLTRKLQTASSQVSRLDGKTGGNWFTGTSNPCLSVFKPLQFRDDLPFSDEKPTDKYDGDSYWWKFERFHRKFESNYQRYFEDFSEDRNRLQDKIIKFEKDGRKEGPDLTNFAFEEENKLRIKWEREIE</sequence>
<organism evidence="2 3">
    <name type="scientific">candidate division MSBL1 archaeon SCGC-AAA259E19</name>
    <dbReference type="NCBI Taxonomy" id="1698264"/>
    <lineage>
        <taxon>Archaea</taxon>
        <taxon>Methanobacteriati</taxon>
        <taxon>Methanobacteriota</taxon>
        <taxon>candidate division MSBL1</taxon>
    </lineage>
</organism>
<evidence type="ECO:0000313" key="2">
    <source>
        <dbReference type="EMBL" id="KXA94291.1"/>
    </source>
</evidence>
<proteinExistence type="predicted"/>
<reference evidence="2 3" key="1">
    <citation type="journal article" date="2016" name="Sci. Rep.">
        <title>Metabolic traits of an uncultured archaeal lineage -MSBL1- from brine pools of the Red Sea.</title>
        <authorList>
            <person name="Mwirichia R."/>
            <person name="Alam I."/>
            <person name="Rashid M."/>
            <person name="Vinu M."/>
            <person name="Ba-Alawi W."/>
            <person name="Anthony Kamau A."/>
            <person name="Kamanda Ngugi D."/>
            <person name="Goker M."/>
            <person name="Klenk H.P."/>
            <person name="Bajic V."/>
            <person name="Stingl U."/>
        </authorList>
    </citation>
    <scope>NUCLEOTIDE SEQUENCE [LARGE SCALE GENOMIC DNA]</scope>
    <source>
        <strain evidence="2">SCGC-AAA259E19</strain>
    </source>
</reference>
<dbReference type="Gene3D" id="3.60.60.10">
    <property type="entry name" value="Penicillin V Acylase, Chain A"/>
    <property type="match status" value="1"/>
</dbReference>
<keyword evidence="3" id="KW-1185">Reference proteome</keyword>
<evidence type="ECO:0000259" key="1">
    <source>
        <dbReference type="Pfam" id="PF03417"/>
    </source>
</evidence>
<protein>
    <submittedName>
        <fullName evidence="2">Peptidase U34</fullName>
    </submittedName>
</protein>
<dbReference type="GO" id="GO:0070004">
    <property type="term" value="F:cysteine-type exopeptidase activity"/>
    <property type="evidence" value="ECO:0007669"/>
    <property type="project" value="InterPro"/>
</dbReference>
<dbReference type="AlphaFoldDB" id="A0A133UJ79"/>
<dbReference type="PANTHER" id="PTHR12994">
    <property type="entry name" value="SECERNIN"/>
    <property type="match status" value="1"/>
</dbReference>
<comment type="caution">
    <text evidence="2">The sequence shown here is derived from an EMBL/GenBank/DDBJ whole genome shotgun (WGS) entry which is preliminary data.</text>
</comment>
<gene>
    <name evidence="2" type="ORF">AKJ65_04890</name>
</gene>
<dbReference type="PANTHER" id="PTHR12994:SF17">
    <property type="entry name" value="LD30995P"/>
    <property type="match status" value="1"/>
</dbReference>
<dbReference type="EMBL" id="LHXO01000068">
    <property type="protein sequence ID" value="KXA94291.1"/>
    <property type="molecule type" value="Genomic_DNA"/>
</dbReference>